<evidence type="ECO:0000313" key="1">
    <source>
        <dbReference type="EMBL" id="ACV33583.1"/>
    </source>
</evidence>
<dbReference type="InterPro" id="IPR031451">
    <property type="entry name" value="MqsR_toxin"/>
</dbReference>
<dbReference type="Gene3D" id="3.30.2310.40">
    <property type="match status" value="1"/>
</dbReference>
<dbReference type="Pfam" id="PF15723">
    <property type="entry name" value="MqsR_toxin"/>
    <property type="match status" value="1"/>
</dbReference>
<protein>
    <recommendedName>
        <fullName evidence="2">Motility quorum-sensing regulator</fullName>
    </recommendedName>
</protein>
<gene>
    <name evidence="1" type="ordered locus">CAP2UW1_0225</name>
</gene>
<evidence type="ECO:0008006" key="2">
    <source>
        <dbReference type="Google" id="ProtNLM"/>
    </source>
</evidence>
<dbReference type="GO" id="GO:0009372">
    <property type="term" value="P:quorum sensing"/>
    <property type="evidence" value="ECO:0007669"/>
    <property type="project" value="InterPro"/>
</dbReference>
<sequence length="100" mass="11139">MEKRRAHYDLGQVKAVVMYRGIDSFTSTALLGLFSMGLSEADGVSIVLGLRRDMLFKSMTTHADSRVWQDVYHAPCPNGKTAYVKVTLQDGAVVIQFKEL</sequence>
<dbReference type="InterPro" id="IPR038493">
    <property type="entry name" value="MqsR_sf"/>
</dbReference>
<reference evidence="1" key="2">
    <citation type="submission" date="2009-09" db="EMBL/GenBank/DDBJ databases">
        <title>Complete sequence of chromosome of Candidatus Accumulibacter phosphatis clade IIA str. UW-1.</title>
        <authorList>
            <consortium name="US DOE Joint Genome Institute"/>
            <person name="Martin H.G."/>
            <person name="Ivanova N."/>
            <person name="Kunin V."/>
            <person name="Warnecke F."/>
            <person name="Barry K."/>
            <person name="He S."/>
            <person name="Salamov A."/>
            <person name="Szeto E."/>
            <person name="Dalin E."/>
            <person name="Pangilinan J.L."/>
            <person name="Lapidus A."/>
            <person name="Lowry S."/>
            <person name="Kyrpides N.C."/>
            <person name="McMahon K.D."/>
            <person name="Hugenholtz P."/>
        </authorList>
    </citation>
    <scope>NUCLEOTIDE SEQUENCE [LARGE SCALE GENOMIC DNA]</scope>
    <source>
        <strain evidence="1">UW-1</strain>
    </source>
</reference>
<dbReference type="EMBL" id="CP001715">
    <property type="protein sequence ID" value="ACV33583.1"/>
    <property type="molecule type" value="Genomic_DNA"/>
</dbReference>
<reference evidence="1" key="1">
    <citation type="submission" date="2009-08" db="EMBL/GenBank/DDBJ databases">
        <authorList>
            <consortium name="US DOE Joint Genome Institute"/>
            <person name="Lucas S."/>
            <person name="Copeland A."/>
            <person name="Lapidus A."/>
            <person name="Glavina del Rio T."/>
            <person name="Dalin E."/>
            <person name="Tice H."/>
            <person name="Bruce D."/>
            <person name="Barry K."/>
            <person name="Pitluck S."/>
            <person name="Lowry S."/>
            <person name="Larimer F."/>
            <person name="Land M."/>
            <person name="Hauser L."/>
            <person name="Kyrpides N."/>
            <person name="Ivanova N."/>
            <person name="McMahon K.D."/>
            <person name="Hugenholtz P."/>
        </authorList>
    </citation>
    <scope>NUCLEOTIDE SEQUENCE</scope>
    <source>
        <strain evidence="1">UW-1</strain>
    </source>
</reference>
<dbReference type="KEGG" id="app:CAP2UW1_0225"/>
<dbReference type="OrthoDB" id="8611934at2"/>
<dbReference type="eggNOG" id="ENOG50331SX">
    <property type="taxonomic scope" value="Bacteria"/>
</dbReference>
<dbReference type="STRING" id="522306.CAP2UW1_0225"/>
<dbReference type="HOGENOM" id="CLU_161157_1_0_4"/>
<name>C7RJL9_ACCRE</name>
<dbReference type="AlphaFoldDB" id="C7RJL9"/>
<organism evidence="1">
    <name type="scientific">Accumulibacter regalis</name>
    <dbReference type="NCBI Taxonomy" id="522306"/>
    <lineage>
        <taxon>Bacteria</taxon>
        <taxon>Pseudomonadati</taxon>
        <taxon>Pseudomonadota</taxon>
        <taxon>Betaproteobacteria</taxon>
        <taxon>Candidatus Accumulibacter</taxon>
    </lineage>
</organism>
<dbReference type="CDD" id="cd12869">
    <property type="entry name" value="MqsR"/>
    <property type="match status" value="1"/>
</dbReference>
<proteinExistence type="predicted"/>
<accession>C7RJL9</accession>
<dbReference type="GO" id="GO:0017148">
    <property type="term" value="P:negative regulation of translation"/>
    <property type="evidence" value="ECO:0007669"/>
    <property type="project" value="InterPro"/>
</dbReference>
<dbReference type="GO" id="GO:0044010">
    <property type="term" value="P:single-species biofilm formation"/>
    <property type="evidence" value="ECO:0007669"/>
    <property type="project" value="InterPro"/>
</dbReference>